<dbReference type="CDD" id="cd02801">
    <property type="entry name" value="DUS_like_FMN"/>
    <property type="match status" value="1"/>
</dbReference>
<evidence type="ECO:0000256" key="11">
    <source>
        <dbReference type="ARBA" id="ARBA00047652"/>
    </source>
</evidence>
<comment type="catalytic activity">
    <reaction evidence="12">
        <text>5,6-dihydrouridine(16) in tRNA + NAD(+) = uridine(16) in tRNA + NADH + H(+)</text>
        <dbReference type="Rhea" id="RHEA:53380"/>
        <dbReference type="Rhea" id="RHEA-COMP:13543"/>
        <dbReference type="Rhea" id="RHEA-COMP:13544"/>
        <dbReference type="ChEBI" id="CHEBI:15378"/>
        <dbReference type="ChEBI" id="CHEBI:57540"/>
        <dbReference type="ChEBI" id="CHEBI:57945"/>
        <dbReference type="ChEBI" id="CHEBI:65315"/>
        <dbReference type="ChEBI" id="CHEBI:74443"/>
        <dbReference type="EC" id="1.3.1.88"/>
    </reaction>
    <physiologicalReaction direction="right-to-left" evidence="12">
        <dbReference type="Rhea" id="RHEA:53382"/>
    </physiologicalReaction>
</comment>
<dbReference type="GO" id="GO:0017150">
    <property type="term" value="F:tRNA dihydrouridine synthase activity"/>
    <property type="evidence" value="ECO:0007669"/>
    <property type="project" value="InterPro"/>
</dbReference>
<keyword evidence="2" id="KW-0285">Flavoprotein</keyword>
<evidence type="ECO:0000256" key="12">
    <source>
        <dbReference type="ARBA" id="ARBA00048934"/>
    </source>
</evidence>
<dbReference type="PANTHER" id="PTHR11082">
    <property type="entry name" value="TRNA-DIHYDROURIDINE SYNTHASE"/>
    <property type="match status" value="1"/>
</dbReference>
<feature type="region of interest" description="Disordered" evidence="14">
    <location>
        <begin position="409"/>
        <end position="441"/>
    </location>
</feature>
<keyword evidence="3" id="KW-0288">FMN</keyword>
<gene>
    <name evidence="16" type="ORF">PMAYCL1PPCAC_23526</name>
</gene>
<dbReference type="PROSITE" id="PS01136">
    <property type="entry name" value="UPF0034"/>
    <property type="match status" value="1"/>
</dbReference>
<evidence type="ECO:0000256" key="5">
    <source>
        <dbReference type="ARBA" id="ARBA00022857"/>
    </source>
</evidence>
<reference evidence="17" key="1">
    <citation type="submission" date="2022-10" db="EMBL/GenBank/DDBJ databases">
        <title>Genome assembly of Pristionchus species.</title>
        <authorList>
            <person name="Yoshida K."/>
            <person name="Sommer R.J."/>
        </authorList>
    </citation>
    <scope>NUCLEOTIDE SEQUENCE [LARGE SCALE GENOMIC DNA]</scope>
    <source>
        <strain evidence="17">RS5460</strain>
    </source>
</reference>
<comment type="catalytic activity">
    <reaction evidence="10">
        <text>5,6-dihydrouridine(17) in tRNA + NAD(+) = uridine(17) in tRNA + NADH + H(+)</text>
        <dbReference type="Rhea" id="RHEA:53372"/>
        <dbReference type="Rhea" id="RHEA-COMP:13541"/>
        <dbReference type="Rhea" id="RHEA-COMP:13542"/>
        <dbReference type="ChEBI" id="CHEBI:15378"/>
        <dbReference type="ChEBI" id="CHEBI:57540"/>
        <dbReference type="ChEBI" id="CHEBI:57945"/>
        <dbReference type="ChEBI" id="CHEBI:65315"/>
        <dbReference type="ChEBI" id="CHEBI:74443"/>
        <dbReference type="EC" id="1.3.1.88"/>
    </reaction>
    <physiologicalReaction direction="right-to-left" evidence="10">
        <dbReference type="Rhea" id="RHEA:53374"/>
    </physiologicalReaction>
</comment>
<evidence type="ECO:0000256" key="1">
    <source>
        <dbReference type="ARBA" id="ARBA00001917"/>
    </source>
</evidence>
<keyword evidence="7" id="KW-0520">NAD</keyword>
<sequence length="530" mass="60152">CLFSDSTMVNGEIDATNAASSVDLVYRIPKAESLGELTKCSIEEINAKKRFWSDSLHRLNIKNVVAPMVDQSELAFRMMMRAHGAHLTYTPMIHAHLFTTDTTYRKNILSTYSSDRPVIVQFCGNDPNTIRDACRLVEGKCDGVDLNLGCPQNVAKRGHYGSYLQDEVDLICSILSAVRDHCKLPISAKIRIREDREQTKEYAKRLVEAGATMLTVHGRTREMKGVKTGLADWTRIRDVVDVVDVPVIANGNIQMGGDVERCMAATGAKAVMAAEGILYNPYLFEGSHPVSYKVALEYLEYAGRFDADVSAIRAHLFRMCQYSLLEHDDLRQKISLVYTVEQFREAIDELGRRVEEVREIEESRTREEEASKVYRDVAEGLRPLESSVVALTPHWLCKPYIRLSDLTKEKEGGEGMSEKEKKKEEMREKAAESGVSVRQMKKRERRALQAEKTIKKEIKQKFPPCARCGQPASQGCKGVMCKKCCRWTCRSEKKDCNQHKYKFAHLMEKEEDNALLEGAREEKMEEEGKL</sequence>
<proteinExistence type="inferred from homology"/>
<feature type="domain" description="DUS-like FMN-binding" evidence="15">
    <location>
        <begin position="65"/>
        <end position="333"/>
    </location>
</feature>
<comment type="cofactor">
    <cofactor evidence="1">
        <name>FMN</name>
        <dbReference type="ChEBI" id="CHEBI:58210"/>
    </cofactor>
</comment>
<keyword evidence="6" id="KW-0560">Oxidoreductase</keyword>
<accession>A0AAN5CYB9</accession>
<organism evidence="16 17">
    <name type="scientific">Pristionchus mayeri</name>
    <dbReference type="NCBI Taxonomy" id="1317129"/>
    <lineage>
        <taxon>Eukaryota</taxon>
        <taxon>Metazoa</taxon>
        <taxon>Ecdysozoa</taxon>
        <taxon>Nematoda</taxon>
        <taxon>Chromadorea</taxon>
        <taxon>Rhabditida</taxon>
        <taxon>Rhabditina</taxon>
        <taxon>Diplogasteromorpha</taxon>
        <taxon>Diplogasteroidea</taxon>
        <taxon>Neodiplogasteridae</taxon>
        <taxon>Pristionchus</taxon>
    </lineage>
</organism>
<dbReference type="Pfam" id="PF01207">
    <property type="entry name" value="Dus"/>
    <property type="match status" value="1"/>
</dbReference>
<keyword evidence="17" id="KW-1185">Reference proteome</keyword>
<dbReference type="EC" id="1.3.1.88" evidence="9"/>
<evidence type="ECO:0000259" key="15">
    <source>
        <dbReference type="Pfam" id="PF01207"/>
    </source>
</evidence>
<evidence type="ECO:0000313" key="16">
    <source>
        <dbReference type="EMBL" id="GMR53331.1"/>
    </source>
</evidence>
<evidence type="ECO:0000256" key="9">
    <source>
        <dbReference type="ARBA" id="ARBA00038890"/>
    </source>
</evidence>
<keyword evidence="4" id="KW-0819">tRNA processing</keyword>
<protein>
    <recommendedName>
        <fullName evidence="9">tRNA-dihydrouridine(16/17) synthase [NAD(P)(+)]</fullName>
        <ecNumber evidence="9">1.3.1.88</ecNumber>
    </recommendedName>
</protein>
<dbReference type="PANTHER" id="PTHR11082:SF5">
    <property type="entry name" value="TRNA-DIHYDROURIDINE(16_17) SYNTHASE [NAD(P)(+)]-LIKE"/>
    <property type="match status" value="1"/>
</dbReference>
<dbReference type="SUPFAM" id="SSF51395">
    <property type="entry name" value="FMN-linked oxidoreductases"/>
    <property type="match status" value="1"/>
</dbReference>
<evidence type="ECO:0000256" key="7">
    <source>
        <dbReference type="ARBA" id="ARBA00023027"/>
    </source>
</evidence>
<evidence type="ECO:0000256" key="3">
    <source>
        <dbReference type="ARBA" id="ARBA00022643"/>
    </source>
</evidence>
<comment type="similarity">
    <text evidence="8">Belongs to the Dus family. Dus1 subfamily.</text>
</comment>
<evidence type="ECO:0000256" key="8">
    <source>
        <dbReference type="ARBA" id="ARBA00038313"/>
    </source>
</evidence>
<dbReference type="Proteomes" id="UP001328107">
    <property type="component" value="Unassembled WGS sequence"/>
</dbReference>
<dbReference type="InterPro" id="IPR013785">
    <property type="entry name" value="Aldolase_TIM"/>
</dbReference>
<comment type="catalytic activity">
    <reaction evidence="13">
        <text>5,6-dihydrouridine(17) in tRNA + NADP(+) = uridine(17) in tRNA + NADPH + H(+)</text>
        <dbReference type="Rhea" id="RHEA:53368"/>
        <dbReference type="Rhea" id="RHEA-COMP:13541"/>
        <dbReference type="Rhea" id="RHEA-COMP:13542"/>
        <dbReference type="ChEBI" id="CHEBI:15378"/>
        <dbReference type="ChEBI" id="CHEBI:57783"/>
        <dbReference type="ChEBI" id="CHEBI:58349"/>
        <dbReference type="ChEBI" id="CHEBI:65315"/>
        <dbReference type="ChEBI" id="CHEBI:74443"/>
        <dbReference type="EC" id="1.3.1.88"/>
    </reaction>
    <physiologicalReaction direction="right-to-left" evidence="13">
        <dbReference type="Rhea" id="RHEA:53370"/>
    </physiologicalReaction>
</comment>
<evidence type="ECO:0000256" key="14">
    <source>
        <dbReference type="SAM" id="MobiDB-lite"/>
    </source>
</evidence>
<dbReference type="EMBL" id="BTRK01000005">
    <property type="protein sequence ID" value="GMR53331.1"/>
    <property type="molecule type" value="Genomic_DNA"/>
</dbReference>
<evidence type="ECO:0000256" key="6">
    <source>
        <dbReference type="ARBA" id="ARBA00023002"/>
    </source>
</evidence>
<dbReference type="AlphaFoldDB" id="A0AAN5CYB9"/>
<comment type="caution">
    <text evidence="16">The sequence shown here is derived from an EMBL/GenBank/DDBJ whole genome shotgun (WGS) entry which is preliminary data.</text>
</comment>
<feature type="non-terminal residue" evidence="16">
    <location>
        <position position="1"/>
    </location>
</feature>
<dbReference type="GO" id="GO:0050660">
    <property type="term" value="F:flavin adenine dinucleotide binding"/>
    <property type="evidence" value="ECO:0007669"/>
    <property type="project" value="InterPro"/>
</dbReference>
<dbReference type="Gene3D" id="3.20.20.70">
    <property type="entry name" value="Aldolase class I"/>
    <property type="match status" value="1"/>
</dbReference>
<evidence type="ECO:0000256" key="2">
    <source>
        <dbReference type="ARBA" id="ARBA00022630"/>
    </source>
</evidence>
<evidence type="ECO:0000256" key="10">
    <source>
        <dbReference type="ARBA" id="ARBA00047287"/>
    </source>
</evidence>
<name>A0AAN5CYB9_9BILA</name>
<dbReference type="InterPro" id="IPR018517">
    <property type="entry name" value="tRNA_hU_synthase_CS"/>
</dbReference>
<feature type="compositionally biased region" description="Basic and acidic residues" evidence="14">
    <location>
        <begin position="409"/>
        <end position="431"/>
    </location>
</feature>
<evidence type="ECO:0000256" key="4">
    <source>
        <dbReference type="ARBA" id="ARBA00022694"/>
    </source>
</evidence>
<dbReference type="InterPro" id="IPR035587">
    <property type="entry name" value="DUS-like_FMN-bd"/>
</dbReference>
<evidence type="ECO:0000256" key="13">
    <source>
        <dbReference type="ARBA" id="ARBA00049467"/>
    </source>
</evidence>
<evidence type="ECO:0000313" key="17">
    <source>
        <dbReference type="Proteomes" id="UP001328107"/>
    </source>
</evidence>
<keyword evidence="5" id="KW-0521">NADP</keyword>
<comment type="catalytic activity">
    <reaction evidence="11">
        <text>5,6-dihydrouridine(16) in tRNA + NADP(+) = uridine(16) in tRNA + NADPH + H(+)</text>
        <dbReference type="Rhea" id="RHEA:53376"/>
        <dbReference type="Rhea" id="RHEA-COMP:13543"/>
        <dbReference type="Rhea" id="RHEA-COMP:13544"/>
        <dbReference type="ChEBI" id="CHEBI:15378"/>
        <dbReference type="ChEBI" id="CHEBI:57783"/>
        <dbReference type="ChEBI" id="CHEBI:58349"/>
        <dbReference type="ChEBI" id="CHEBI:65315"/>
        <dbReference type="ChEBI" id="CHEBI:74443"/>
        <dbReference type="EC" id="1.3.1.88"/>
    </reaction>
    <physiologicalReaction direction="right-to-left" evidence="11">
        <dbReference type="Rhea" id="RHEA:53378"/>
    </physiologicalReaction>
</comment>